<sequence>MSLLKIYIALAKKGFLPSSLLGIMGFALVLFINNPGLELVVVMFPLVISLLITEKEYNLLFTLPMKTQDILKLKYINSYVQVILGFILGGVGLAFKGELELGYFIYKLSVVIIELNILLFLNSDRGLRNNKEDGALLIPALMVMIAIVFYYLGIESDKFNILDKLIMYSVGIVIAVFSCFNSYKKSNAIVYGEGEINYEEVS</sequence>
<keyword evidence="1" id="KW-1133">Transmembrane helix</keyword>
<keyword evidence="1" id="KW-0472">Membrane</keyword>
<keyword evidence="1" id="KW-0812">Transmembrane</keyword>
<evidence type="ECO:0000256" key="1">
    <source>
        <dbReference type="SAM" id="Phobius"/>
    </source>
</evidence>
<protein>
    <recommendedName>
        <fullName evidence="3">ABC-2 family transporter protein</fullName>
    </recommendedName>
</protein>
<accession>A0A6N3EM22</accession>
<feature type="transmembrane region" description="Helical" evidence="1">
    <location>
        <begin position="75"/>
        <end position="95"/>
    </location>
</feature>
<feature type="transmembrane region" description="Helical" evidence="1">
    <location>
        <begin position="101"/>
        <end position="122"/>
    </location>
</feature>
<feature type="transmembrane region" description="Helical" evidence="1">
    <location>
        <begin position="165"/>
        <end position="183"/>
    </location>
</feature>
<gene>
    <name evidence="2" type="ORF">CPLFYP93_02218</name>
</gene>
<evidence type="ECO:0000313" key="2">
    <source>
        <dbReference type="EMBL" id="VYU39801.1"/>
    </source>
</evidence>
<dbReference type="AlphaFoldDB" id="A0A6N3EM22"/>
<name>A0A6N3EM22_9CLOT</name>
<dbReference type="RefSeq" id="WP_156561499.1">
    <property type="nucleotide sequence ID" value="NZ_CACRTV010000053.1"/>
</dbReference>
<feature type="transmembrane region" description="Helical" evidence="1">
    <location>
        <begin position="134"/>
        <end position="153"/>
    </location>
</feature>
<feature type="transmembrane region" description="Helical" evidence="1">
    <location>
        <begin position="37"/>
        <end position="54"/>
    </location>
</feature>
<reference evidence="2" key="1">
    <citation type="submission" date="2019-11" db="EMBL/GenBank/DDBJ databases">
        <authorList>
            <person name="Feng L."/>
        </authorList>
    </citation>
    <scope>NUCLEOTIDE SEQUENCE</scope>
    <source>
        <strain evidence="2">CParaputrificumLFYP93</strain>
    </source>
</reference>
<dbReference type="EMBL" id="CACRTV010000053">
    <property type="protein sequence ID" value="VYU39801.1"/>
    <property type="molecule type" value="Genomic_DNA"/>
</dbReference>
<organism evidence="2">
    <name type="scientific">Clostridium paraputrificum</name>
    <dbReference type="NCBI Taxonomy" id="29363"/>
    <lineage>
        <taxon>Bacteria</taxon>
        <taxon>Bacillati</taxon>
        <taxon>Bacillota</taxon>
        <taxon>Clostridia</taxon>
        <taxon>Eubacteriales</taxon>
        <taxon>Clostridiaceae</taxon>
        <taxon>Clostridium</taxon>
    </lineage>
</organism>
<evidence type="ECO:0008006" key="3">
    <source>
        <dbReference type="Google" id="ProtNLM"/>
    </source>
</evidence>
<proteinExistence type="predicted"/>